<gene>
    <name evidence="2" type="ORF">SI859A1_01339</name>
</gene>
<dbReference type="AlphaFoldDB" id="Q1YIY0"/>
<name>Q1YIY0_AURMS</name>
<evidence type="ECO:0000256" key="1">
    <source>
        <dbReference type="SAM" id="MobiDB-lite"/>
    </source>
</evidence>
<evidence type="ECO:0000313" key="2">
    <source>
        <dbReference type="EMBL" id="EAS49986.1"/>
    </source>
</evidence>
<comment type="caution">
    <text evidence="2">The sequence shown here is derived from an EMBL/GenBank/DDBJ whole genome shotgun (WGS) entry which is preliminary data.</text>
</comment>
<dbReference type="Proteomes" id="UP000000321">
    <property type="component" value="Unassembled WGS sequence"/>
</dbReference>
<dbReference type="HOGENOM" id="CLU_1747562_0_0_5"/>
<sequence>MTPSRSSIAVSVLMPWACHLNQRPRSSGALGSLLMAVVRLVKVKRSEWLSTVCVSKGCGEDRAQRALMPFTASAAMAEAAAAGTVGSVSSNRLTSSLSMTAASTPTSGAASVASTWRHRMTAVSAPTYGTANPVGSPSTSSDSSTVPAW</sequence>
<evidence type="ECO:0000313" key="3">
    <source>
        <dbReference type="Proteomes" id="UP000000321"/>
    </source>
</evidence>
<dbReference type="EMBL" id="AAPJ01000003">
    <property type="protein sequence ID" value="EAS49986.1"/>
    <property type="molecule type" value="Genomic_DNA"/>
</dbReference>
<protein>
    <submittedName>
        <fullName evidence="2">Uncharacterized protein</fullName>
    </submittedName>
</protein>
<keyword evidence="3" id="KW-1185">Reference proteome</keyword>
<organism evidence="2 3">
    <name type="scientific">Aurantimonas manganoxydans (strain ATCC BAA-1229 / DSM 21871 / SI85-9A1)</name>
    <dbReference type="NCBI Taxonomy" id="287752"/>
    <lineage>
        <taxon>Bacteria</taxon>
        <taxon>Pseudomonadati</taxon>
        <taxon>Pseudomonadota</taxon>
        <taxon>Alphaproteobacteria</taxon>
        <taxon>Hyphomicrobiales</taxon>
        <taxon>Aurantimonadaceae</taxon>
        <taxon>Aurantimonas</taxon>
    </lineage>
</organism>
<feature type="region of interest" description="Disordered" evidence="1">
    <location>
        <begin position="126"/>
        <end position="149"/>
    </location>
</feature>
<accession>Q1YIY0</accession>
<reference evidence="2 3" key="1">
    <citation type="journal article" date="2008" name="Appl. Environ. Microbiol.">
        <title>Genomic insights into Mn(II) oxidation by the marine alphaproteobacterium Aurantimonas sp. strain SI85-9A1.</title>
        <authorList>
            <person name="Dick G.J."/>
            <person name="Podell S."/>
            <person name="Johnson H.A."/>
            <person name="Rivera-Espinoza Y."/>
            <person name="Bernier-Latmani R."/>
            <person name="McCarthy J.K."/>
            <person name="Torpey J.W."/>
            <person name="Clement B.G."/>
            <person name="Gaasterland T."/>
            <person name="Tebo B.M."/>
        </authorList>
    </citation>
    <scope>NUCLEOTIDE SEQUENCE [LARGE SCALE GENOMIC DNA]</scope>
    <source>
        <strain evidence="2 3">SI85-9A1</strain>
    </source>
</reference>
<feature type="compositionally biased region" description="Low complexity" evidence="1">
    <location>
        <begin position="136"/>
        <end position="149"/>
    </location>
</feature>
<dbReference type="BioCyc" id="AURANTIMONAS:SI859A1_01339-MONOMER"/>
<proteinExistence type="predicted"/>